<feature type="chain" id="PRO_5046036201" evidence="1">
    <location>
        <begin position="24"/>
        <end position="522"/>
    </location>
</feature>
<gene>
    <name evidence="3" type="ORF">NB063_25425</name>
</gene>
<dbReference type="RefSeq" id="WP_250931848.1">
    <property type="nucleotide sequence ID" value="NZ_JAMQBK010000074.1"/>
</dbReference>
<dbReference type="InterPro" id="IPR001466">
    <property type="entry name" value="Beta-lactam-related"/>
</dbReference>
<evidence type="ECO:0000313" key="4">
    <source>
        <dbReference type="Proteomes" id="UP001202961"/>
    </source>
</evidence>
<dbReference type="InterPro" id="IPR012338">
    <property type="entry name" value="Beta-lactam/transpept-like"/>
</dbReference>
<dbReference type="SUPFAM" id="SSF56601">
    <property type="entry name" value="beta-lactamase/transpeptidase-like"/>
    <property type="match status" value="1"/>
</dbReference>
<proteinExistence type="predicted"/>
<feature type="domain" description="Beta-lactamase-related" evidence="2">
    <location>
        <begin position="51"/>
        <end position="384"/>
    </location>
</feature>
<dbReference type="PANTHER" id="PTHR46825:SF9">
    <property type="entry name" value="BETA-LACTAMASE-RELATED DOMAIN-CONTAINING PROTEIN"/>
    <property type="match status" value="1"/>
</dbReference>
<evidence type="ECO:0000256" key="1">
    <source>
        <dbReference type="SAM" id="SignalP"/>
    </source>
</evidence>
<protein>
    <submittedName>
        <fullName evidence="3">Beta-lactamase family protein</fullName>
    </submittedName>
</protein>
<sequence length="522" mass="58636">MKRGRLQFGLLLGCLMLCHSAFAQEKESALPKGYLEVGTDKEEALRQLCQATADTGLFSGAVLVADEGKVIYKQAFGLANREWNIPNTTDTKFRLASVSKQFCSMLVMQLVQEGKVKLDDTIIDHLPYYRKDTGERITLHHLMSHQSGIKDFTSSFDYRGTISRLSFDKDEFIKLHCSGDLANDPGTIYSYCNAGYCILGRIIEKVTRKSFEQNLHERIFDPLGMKNSGYDRNRTVIEKRASGYTRGPFAFENAAYIDLDSSPGAAGALYSTVEDMFRWDRALYTNKLLKKKHRDLMFTPNRDVPEVKAAGGRPHSNYGYGWQIDTRTHPVTKRRTKVINHGGAINGFRAMESRLVEDDAFVIVLCNQGDPIASTDVWDAVQRLSAELIAVVTEQPYRMPGKRRLTQEQRMYEIVQADGVEAAIEWFQANGSKAGWGGANSAVATQLIQDGRIDDGLRLMEFDVETTPGKAWLLRKTALAFLNNARPEKALVFANQGLELKPDDEALKNIKTEAEQDLRSED</sequence>
<keyword evidence="4" id="KW-1185">Reference proteome</keyword>
<dbReference type="Pfam" id="PF00144">
    <property type="entry name" value="Beta-lactamase"/>
    <property type="match status" value="1"/>
</dbReference>
<evidence type="ECO:0000313" key="3">
    <source>
        <dbReference type="EMBL" id="MCM2373971.1"/>
    </source>
</evidence>
<keyword evidence="1" id="KW-0732">Signal</keyword>
<dbReference type="InterPro" id="IPR011990">
    <property type="entry name" value="TPR-like_helical_dom_sf"/>
</dbReference>
<evidence type="ECO:0000259" key="2">
    <source>
        <dbReference type="Pfam" id="PF00144"/>
    </source>
</evidence>
<dbReference type="PANTHER" id="PTHR46825">
    <property type="entry name" value="D-ALANYL-D-ALANINE-CARBOXYPEPTIDASE/ENDOPEPTIDASE AMPH"/>
    <property type="match status" value="1"/>
</dbReference>
<dbReference type="Proteomes" id="UP001202961">
    <property type="component" value="Unassembled WGS sequence"/>
</dbReference>
<dbReference type="EMBL" id="JAMQBK010000074">
    <property type="protein sequence ID" value="MCM2373971.1"/>
    <property type="molecule type" value="Genomic_DNA"/>
</dbReference>
<organism evidence="3 4">
    <name type="scientific">Aporhodopirellula aestuarii</name>
    <dbReference type="NCBI Taxonomy" id="2950107"/>
    <lineage>
        <taxon>Bacteria</taxon>
        <taxon>Pseudomonadati</taxon>
        <taxon>Planctomycetota</taxon>
        <taxon>Planctomycetia</taxon>
        <taxon>Pirellulales</taxon>
        <taxon>Pirellulaceae</taxon>
        <taxon>Aporhodopirellula</taxon>
    </lineage>
</organism>
<comment type="caution">
    <text evidence="3">The sequence shown here is derived from an EMBL/GenBank/DDBJ whole genome shotgun (WGS) entry which is preliminary data.</text>
</comment>
<feature type="signal peptide" evidence="1">
    <location>
        <begin position="1"/>
        <end position="23"/>
    </location>
</feature>
<reference evidence="3 4" key="1">
    <citation type="journal article" date="2022" name="Syst. Appl. Microbiol.">
        <title>Rhodopirellula aestuarii sp. nov., a novel member of the genus Rhodopirellula isolated from brackish sediments collected in the Tagus River estuary, Portugal.</title>
        <authorList>
            <person name="Vitorino I.R."/>
            <person name="Klimek D."/>
            <person name="Calusinska M."/>
            <person name="Lobo-da-Cunha A."/>
            <person name="Vasconcelos V."/>
            <person name="Lage O.M."/>
        </authorList>
    </citation>
    <scope>NUCLEOTIDE SEQUENCE [LARGE SCALE GENOMIC DNA]</scope>
    <source>
        <strain evidence="3 4">ICT_H3.1</strain>
    </source>
</reference>
<name>A0ABT0UB22_9BACT</name>
<dbReference type="Gene3D" id="3.40.710.10">
    <property type="entry name" value="DD-peptidase/beta-lactamase superfamily"/>
    <property type="match status" value="1"/>
</dbReference>
<accession>A0ABT0UB22</accession>
<dbReference type="InterPro" id="IPR050491">
    <property type="entry name" value="AmpC-like"/>
</dbReference>
<dbReference type="SUPFAM" id="SSF48452">
    <property type="entry name" value="TPR-like"/>
    <property type="match status" value="1"/>
</dbReference>